<feature type="transmembrane region" description="Helical" evidence="6">
    <location>
        <begin position="140"/>
        <end position="160"/>
    </location>
</feature>
<dbReference type="Pfam" id="PF01943">
    <property type="entry name" value="Polysacc_synt"/>
    <property type="match status" value="1"/>
</dbReference>
<feature type="transmembrane region" description="Helical" evidence="6">
    <location>
        <begin position="256"/>
        <end position="274"/>
    </location>
</feature>
<feature type="transmembrane region" description="Helical" evidence="6">
    <location>
        <begin position="172"/>
        <end position="191"/>
    </location>
</feature>
<feature type="transmembrane region" description="Helical" evidence="6">
    <location>
        <begin position="232"/>
        <end position="250"/>
    </location>
</feature>
<keyword evidence="2" id="KW-1003">Cell membrane</keyword>
<evidence type="ECO:0000313" key="7">
    <source>
        <dbReference type="EMBL" id="GFO59672.1"/>
    </source>
</evidence>
<feature type="transmembrane region" description="Helical" evidence="6">
    <location>
        <begin position="281"/>
        <end position="301"/>
    </location>
</feature>
<keyword evidence="5 6" id="KW-0472">Membrane</keyword>
<comment type="caution">
    <text evidence="7">The sequence shown here is derived from an EMBL/GenBank/DDBJ whole genome shotgun (WGS) entry which is preliminary data.</text>
</comment>
<gene>
    <name evidence="7" type="ORF">GMST_19970</name>
</gene>
<accession>A0A6V8MI70</accession>
<evidence type="ECO:0000256" key="3">
    <source>
        <dbReference type="ARBA" id="ARBA00022692"/>
    </source>
</evidence>
<dbReference type="EMBL" id="BLXX01000005">
    <property type="protein sequence ID" value="GFO59672.1"/>
    <property type="molecule type" value="Genomic_DNA"/>
</dbReference>
<dbReference type="Proteomes" id="UP000556026">
    <property type="component" value="Unassembled WGS sequence"/>
</dbReference>
<feature type="transmembrane region" description="Helical" evidence="6">
    <location>
        <begin position="95"/>
        <end position="120"/>
    </location>
</feature>
<dbReference type="CDD" id="cd13128">
    <property type="entry name" value="MATE_Wzx_like"/>
    <property type="match status" value="1"/>
</dbReference>
<evidence type="ECO:0000313" key="8">
    <source>
        <dbReference type="Proteomes" id="UP000556026"/>
    </source>
</evidence>
<evidence type="ECO:0000256" key="5">
    <source>
        <dbReference type="ARBA" id="ARBA00023136"/>
    </source>
</evidence>
<keyword evidence="4 6" id="KW-1133">Transmembrane helix</keyword>
<dbReference type="PANTHER" id="PTHR30250">
    <property type="entry name" value="PST FAMILY PREDICTED COLANIC ACID TRANSPORTER"/>
    <property type="match status" value="1"/>
</dbReference>
<keyword evidence="8" id="KW-1185">Reference proteome</keyword>
<sequence length="459" mass="49104">MNESVELKEPALTGGRVLARNTIINLAGSLVPLLVAFLAIPALIGNLGTERFGVLTLIWLAVGYFSLFDLGVGRATTKFVAENLARRETDALPKLVWSSLGMLFALGLAGALLLALVNPLLVSHLFNIPAGLRAEATRSFYLIAAALPWVLGSAGLRGVLEAQQRFIAINLVRIPVSSLLYAAPLLVSLTAPDLYPITVALLGMRLLEFGSYACLCLGSVPGLRQPRWPGRAYVRQLLGFGGWLTVTNIVGPLMTYLDRFLIGGLLSMSAVAYYATPYDFVARLAVIPGSLLCVMFPALSASFSTDGPRFVALYRKTLGCVVLVMTPVCLALAAVAHPFLNAWIGPKFAAQSTPVFRILAVATLVNAIGQVPYSALQAMGRPDLTAKLHLLELPLYLMLLWTLARNLGIGGVALAYLARVVIDTCVLHRLAQWMIPRNRVSGEAATRSALAAAAVGIFK</sequence>
<evidence type="ECO:0000256" key="4">
    <source>
        <dbReference type="ARBA" id="ARBA00022989"/>
    </source>
</evidence>
<evidence type="ECO:0000256" key="6">
    <source>
        <dbReference type="SAM" id="Phobius"/>
    </source>
</evidence>
<feature type="transmembrane region" description="Helical" evidence="6">
    <location>
        <begin position="23"/>
        <end position="44"/>
    </location>
</feature>
<dbReference type="InterPro" id="IPR050833">
    <property type="entry name" value="Poly_Biosynth_Transport"/>
</dbReference>
<dbReference type="InterPro" id="IPR002797">
    <property type="entry name" value="Polysacc_synth"/>
</dbReference>
<feature type="transmembrane region" description="Helical" evidence="6">
    <location>
        <begin position="355"/>
        <end position="375"/>
    </location>
</feature>
<evidence type="ECO:0000256" key="2">
    <source>
        <dbReference type="ARBA" id="ARBA00022475"/>
    </source>
</evidence>
<evidence type="ECO:0000256" key="1">
    <source>
        <dbReference type="ARBA" id="ARBA00004651"/>
    </source>
</evidence>
<proteinExistence type="predicted"/>
<dbReference type="GO" id="GO:0005886">
    <property type="term" value="C:plasma membrane"/>
    <property type="evidence" value="ECO:0007669"/>
    <property type="project" value="UniProtKB-SubCell"/>
</dbReference>
<reference evidence="8" key="1">
    <citation type="submission" date="2020-06" db="EMBL/GenBank/DDBJ databases">
        <title>Draft genomic sequence of Geomonas sp. Red330.</title>
        <authorList>
            <person name="Itoh H."/>
            <person name="Zhenxing X."/>
            <person name="Ushijima N."/>
            <person name="Masuda Y."/>
            <person name="Shiratori Y."/>
            <person name="Senoo K."/>
        </authorList>
    </citation>
    <scope>NUCLEOTIDE SEQUENCE [LARGE SCALE GENOMIC DNA]</scope>
    <source>
        <strain evidence="8">Red330</strain>
    </source>
</reference>
<feature type="transmembrane region" description="Helical" evidence="6">
    <location>
        <begin position="56"/>
        <end position="75"/>
    </location>
</feature>
<name>A0A6V8MI70_9BACT</name>
<keyword evidence="3 6" id="KW-0812">Transmembrane</keyword>
<organism evidence="7 8">
    <name type="scientific">Geomonas silvestris</name>
    <dbReference type="NCBI Taxonomy" id="2740184"/>
    <lineage>
        <taxon>Bacteria</taxon>
        <taxon>Pseudomonadati</taxon>
        <taxon>Thermodesulfobacteriota</taxon>
        <taxon>Desulfuromonadia</taxon>
        <taxon>Geobacterales</taxon>
        <taxon>Geobacteraceae</taxon>
        <taxon>Geomonas</taxon>
    </lineage>
</organism>
<feature type="transmembrane region" description="Helical" evidence="6">
    <location>
        <begin position="395"/>
        <end position="418"/>
    </location>
</feature>
<protein>
    <submittedName>
        <fullName evidence="7">Polysaccharide biosynthesis protein</fullName>
    </submittedName>
</protein>
<dbReference type="PANTHER" id="PTHR30250:SF26">
    <property type="entry name" value="PSMA PROTEIN"/>
    <property type="match status" value="1"/>
</dbReference>
<dbReference type="RefSeq" id="WP_183354506.1">
    <property type="nucleotide sequence ID" value="NZ_BLXX01000005.1"/>
</dbReference>
<comment type="subcellular location">
    <subcellularLocation>
        <location evidence="1">Cell membrane</location>
        <topology evidence="1">Multi-pass membrane protein</topology>
    </subcellularLocation>
</comment>
<feature type="transmembrane region" description="Helical" evidence="6">
    <location>
        <begin position="321"/>
        <end position="343"/>
    </location>
</feature>
<dbReference type="AlphaFoldDB" id="A0A6V8MI70"/>
<feature type="transmembrane region" description="Helical" evidence="6">
    <location>
        <begin position="197"/>
        <end position="220"/>
    </location>
</feature>